<evidence type="ECO:0000313" key="2">
    <source>
        <dbReference type="EMBL" id="KAG2591030.1"/>
    </source>
</evidence>
<organism evidence="2 3">
    <name type="scientific">Panicum virgatum</name>
    <name type="common">Blackwell switchgrass</name>
    <dbReference type="NCBI Taxonomy" id="38727"/>
    <lineage>
        <taxon>Eukaryota</taxon>
        <taxon>Viridiplantae</taxon>
        <taxon>Streptophyta</taxon>
        <taxon>Embryophyta</taxon>
        <taxon>Tracheophyta</taxon>
        <taxon>Spermatophyta</taxon>
        <taxon>Magnoliopsida</taxon>
        <taxon>Liliopsida</taxon>
        <taxon>Poales</taxon>
        <taxon>Poaceae</taxon>
        <taxon>PACMAD clade</taxon>
        <taxon>Panicoideae</taxon>
        <taxon>Panicodae</taxon>
        <taxon>Paniceae</taxon>
        <taxon>Panicinae</taxon>
        <taxon>Panicum</taxon>
        <taxon>Panicum sect. Hiantes</taxon>
    </lineage>
</organism>
<feature type="compositionally biased region" description="Polar residues" evidence="1">
    <location>
        <begin position="80"/>
        <end position="95"/>
    </location>
</feature>
<keyword evidence="3" id="KW-1185">Reference proteome</keyword>
<proteinExistence type="predicted"/>
<comment type="caution">
    <text evidence="2">The sequence shown here is derived from an EMBL/GenBank/DDBJ whole genome shotgun (WGS) entry which is preliminary data.</text>
</comment>
<feature type="region of interest" description="Disordered" evidence="1">
    <location>
        <begin position="129"/>
        <end position="164"/>
    </location>
</feature>
<dbReference type="AlphaFoldDB" id="A0A8T0RZK1"/>
<sequence>MLLLRYGGVGRESHGERERWSCRVSACGRAPLRRAQQAHCAAAQVREKAAGIADSHGSFAPSFPFAPSLLTPSPSLQAPYTAQASRLRPPTSSVASLVRETHGPPPCPPRMLPLFLASPPPPAAAVLTRAGERPSRTNDMAADGARGAPLRPRPGPPRDHGVDAEEMEWSRFVNPWRDFVAC</sequence>
<dbReference type="EMBL" id="CM029046">
    <property type="protein sequence ID" value="KAG2591030.1"/>
    <property type="molecule type" value="Genomic_DNA"/>
</dbReference>
<accession>A0A8T0RZK1</accession>
<evidence type="ECO:0000256" key="1">
    <source>
        <dbReference type="SAM" id="MobiDB-lite"/>
    </source>
</evidence>
<dbReference type="Proteomes" id="UP000823388">
    <property type="component" value="Chromosome 5N"/>
</dbReference>
<feature type="compositionally biased region" description="Low complexity" evidence="1">
    <location>
        <begin position="141"/>
        <end position="150"/>
    </location>
</feature>
<evidence type="ECO:0000313" key="3">
    <source>
        <dbReference type="Proteomes" id="UP000823388"/>
    </source>
</evidence>
<gene>
    <name evidence="2" type="ORF">PVAP13_5NG450140</name>
</gene>
<name>A0A8T0RZK1_PANVG</name>
<reference evidence="2 3" key="1">
    <citation type="submission" date="2020-05" db="EMBL/GenBank/DDBJ databases">
        <title>WGS assembly of Panicum virgatum.</title>
        <authorList>
            <person name="Lovell J.T."/>
            <person name="Jenkins J."/>
            <person name="Shu S."/>
            <person name="Juenger T.E."/>
            <person name="Schmutz J."/>
        </authorList>
    </citation>
    <scope>NUCLEOTIDE SEQUENCE [LARGE SCALE GENOMIC DNA]</scope>
    <source>
        <strain evidence="3">cv. AP13</strain>
    </source>
</reference>
<protein>
    <submittedName>
        <fullName evidence="2">Uncharacterized protein</fullName>
    </submittedName>
</protein>
<feature type="region of interest" description="Disordered" evidence="1">
    <location>
        <begin position="80"/>
        <end position="103"/>
    </location>
</feature>